<dbReference type="CDD" id="cd12148">
    <property type="entry name" value="fungal_TF_MHR"/>
    <property type="match status" value="1"/>
</dbReference>
<dbReference type="PROSITE" id="PS00463">
    <property type="entry name" value="ZN2_CY6_FUNGAL_1"/>
    <property type="match status" value="1"/>
</dbReference>
<dbReference type="GO" id="GO:0000981">
    <property type="term" value="F:DNA-binding transcription factor activity, RNA polymerase II-specific"/>
    <property type="evidence" value="ECO:0007669"/>
    <property type="project" value="InterPro"/>
</dbReference>
<keyword evidence="4" id="KW-0805">Transcription regulation</keyword>
<protein>
    <recommendedName>
        <fullName evidence="9">Zn(2)-C6 fungal-type domain-containing protein</fullName>
    </recommendedName>
</protein>
<proteinExistence type="predicted"/>
<name>A0A6A6F3N7_9PEZI</name>
<keyword evidence="2" id="KW-0479">Metal-binding</keyword>
<evidence type="ECO:0000256" key="2">
    <source>
        <dbReference type="ARBA" id="ARBA00022723"/>
    </source>
</evidence>
<evidence type="ECO:0000256" key="7">
    <source>
        <dbReference type="ARBA" id="ARBA00023242"/>
    </source>
</evidence>
<dbReference type="PANTHER" id="PTHR31313:SF81">
    <property type="entry name" value="TY1 ENHANCER ACTIVATOR"/>
    <property type="match status" value="1"/>
</dbReference>
<dbReference type="InterPro" id="IPR007219">
    <property type="entry name" value="XnlR_reg_dom"/>
</dbReference>
<feature type="region of interest" description="Disordered" evidence="8">
    <location>
        <begin position="1"/>
        <end position="20"/>
    </location>
</feature>
<evidence type="ECO:0000313" key="10">
    <source>
        <dbReference type="EMBL" id="KAF2208412.1"/>
    </source>
</evidence>
<dbReference type="InterPro" id="IPR001138">
    <property type="entry name" value="Zn2Cys6_DnaBD"/>
</dbReference>
<keyword evidence="6" id="KW-0804">Transcription</keyword>
<evidence type="ECO:0000313" key="11">
    <source>
        <dbReference type="Proteomes" id="UP000799539"/>
    </source>
</evidence>
<dbReference type="GO" id="GO:0003677">
    <property type="term" value="F:DNA binding"/>
    <property type="evidence" value="ECO:0007669"/>
    <property type="project" value="UniProtKB-KW"/>
</dbReference>
<evidence type="ECO:0000256" key="1">
    <source>
        <dbReference type="ARBA" id="ARBA00004123"/>
    </source>
</evidence>
<keyword evidence="11" id="KW-1185">Reference proteome</keyword>
<keyword evidence="5" id="KW-0238">DNA-binding</keyword>
<dbReference type="InterPro" id="IPR051615">
    <property type="entry name" value="Transcr_Regulatory_Elem"/>
</dbReference>
<dbReference type="Gene3D" id="4.10.240.10">
    <property type="entry name" value="Zn(2)-C6 fungal-type DNA-binding domain"/>
    <property type="match status" value="1"/>
</dbReference>
<dbReference type="AlphaFoldDB" id="A0A6A6F3N7"/>
<dbReference type="SMART" id="SM00906">
    <property type="entry name" value="Fungal_trans"/>
    <property type="match status" value="1"/>
</dbReference>
<evidence type="ECO:0000256" key="8">
    <source>
        <dbReference type="SAM" id="MobiDB-lite"/>
    </source>
</evidence>
<evidence type="ECO:0000256" key="4">
    <source>
        <dbReference type="ARBA" id="ARBA00023015"/>
    </source>
</evidence>
<dbReference type="GO" id="GO:0005634">
    <property type="term" value="C:nucleus"/>
    <property type="evidence" value="ECO:0007669"/>
    <property type="project" value="UniProtKB-SubCell"/>
</dbReference>
<keyword evidence="7" id="KW-0539">Nucleus</keyword>
<dbReference type="PANTHER" id="PTHR31313">
    <property type="entry name" value="TY1 ENHANCER ACTIVATOR"/>
    <property type="match status" value="1"/>
</dbReference>
<dbReference type="Proteomes" id="UP000799539">
    <property type="component" value="Unassembled WGS sequence"/>
</dbReference>
<dbReference type="EMBL" id="ML992694">
    <property type="protein sequence ID" value="KAF2208412.1"/>
    <property type="molecule type" value="Genomic_DNA"/>
</dbReference>
<evidence type="ECO:0000256" key="6">
    <source>
        <dbReference type="ARBA" id="ARBA00023163"/>
    </source>
</evidence>
<reference evidence="10" key="1">
    <citation type="journal article" date="2020" name="Stud. Mycol.">
        <title>101 Dothideomycetes genomes: a test case for predicting lifestyles and emergence of pathogens.</title>
        <authorList>
            <person name="Haridas S."/>
            <person name="Albert R."/>
            <person name="Binder M."/>
            <person name="Bloem J."/>
            <person name="Labutti K."/>
            <person name="Salamov A."/>
            <person name="Andreopoulos B."/>
            <person name="Baker S."/>
            <person name="Barry K."/>
            <person name="Bills G."/>
            <person name="Bluhm B."/>
            <person name="Cannon C."/>
            <person name="Castanera R."/>
            <person name="Culley D."/>
            <person name="Daum C."/>
            <person name="Ezra D."/>
            <person name="Gonzalez J."/>
            <person name="Henrissat B."/>
            <person name="Kuo A."/>
            <person name="Liang C."/>
            <person name="Lipzen A."/>
            <person name="Lutzoni F."/>
            <person name="Magnuson J."/>
            <person name="Mondo S."/>
            <person name="Nolan M."/>
            <person name="Ohm R."/>
            <person name="Pangilinan J."/>
            <person name="Park H.-J."/>
            <person name="Ramirez L."/>
            <person name="Alfaro M."/>
            <person name="Sun H."/>
            <person name="Tritt A."/>
            <person name="Yoshinaga Y."/>
            <person name="Zwiers L.-H."/>
            <person name="Turgeon B."/>
            <person name="Goodwin S."/>
            <person name="Spatafora J."/>
            <person name="Crous P."/>
            <person name="Grigoriev I."/>
        </authorList>
    </citation>
    <scope>NUCLEOTIDE SEQUENCE</scope>
    <source>
        <strain evidence="10">SCOH1-5</strain>
    </source>
</reference>
<comment type="subcellular location">
    <subcellularLocation>
        <location evidence="1">Nucleus</location>
    </subcellularLocation>
</comment>
<accession>A0A6A6F3N7</accession>
<sequence length="752" mass="82486">MADSRSHRSNGRRGNPRASQACVRCRQRKIKCIGLAPGRACESCTSLQVSCTVSETGDGRKHGSRAHFDALQARIRRLESALAQQAQQPEDEPDVSDHAFPANAVSSGNADARASSPIDTLDGVPQSYEETDGEAPSFYPDEMVTGDESNILVHPRVSNVPALASPVSQGAHTSTSPANLTAVVAQEPAQSRTRPLEPFDMPATQLTPASEQDDNLDMLLPDGQSRFYGPTSQRYVKDHELYPFEDLEPRNAVRASNPKLDAAPRKDFLLQIFFRAQLLSTSVVNQASFEAGRRIGVRVQRYSRFLENSILACASRMASSHDLRKSGAHYADRAKQEILEEISNPNIASLQGFLLLSDFEATRGRNRLGYIYCGIACRLVFDLGLTASCTALVAEGKISTPEAFERHDLLLAAHVFDKLWSMYMGRPSAIPTAMVAVAHQRLVAGGWKGGPTVEHWVGLCTDVSEATELLLTTSSLEPTTVDRLRVLDRRLKQRFESLPKELAATDLDRAFELSPSAYALNIQFHGAQIVSRGLLKKASESIRPDAQTSIRADDQRENSDMRQPCQEMLANAIAIARLVSTYYDTYGVENIVTVMLDNMYVASAVLVSHVLHNHDSRLQGTQASPRSWLETLRSILFSARSNYPVATRMCWTLSKTVQGTILSGMYDDPSADSLRPTRNGNVTPGLDHLAATLGTSAFRGNTPRPEETTCTFDNDPMLGNIFADELTMDAEGNLMDWLALGLETDRDINPGS</sequence>
<dbReference type="CDD" id="cd00067">
    <property type="entry name" value="GAL4"/>
    <property type="match status" value="1"/>
</dbReference>
<feature type="domain" description="Zn(2)-C6 fungal-type" evidence="9">
    <location>
        <begin position="21"/>
        <end position="53"/>
    </location>
</feature>
<dbReference type="GO" id="GO:0006351">
    <property type="term" value="P:DNA-templated transcription"/>
    <property type="evidence" value="ECO:0007669"/>
    <property type="project" value="InterPro"/>
</dbReference>
<keyword evidence="3" id="KW-0862">Zinc</keyword>
<dbReference type="PROSITE" id="PS50048">
    <property type="entry name" value="ZN2_CY6_FUNGAL_2"/>
    <property type="match status" value="1"/>
</dbReference>
<feature type="region of interest" description="Disordered" evidence="8">
    <location>
        <begin position="81"/>
        <end position="143"/>
    </location>
</feature>
<gene>
    <name evidence="10" type="ORF">CERZMDRAFT_107507</name>
</gene>
<evidence type="ECO:0000259" key="9">
    <source>
        <dbReference type="PROSITE" id="PS50048"/>
    </source>
</evidence>
<dbReference type="Pfam" id="PF00172">
    <property type="entry name" value="Zn_clus"/>
    <property type="match status" value="1"/>
</dbReference>
<feature type="region of interest" description="Disordered" evidence="8">
    <location>
        <begin position="187"/>
        <end position="208"/>
    </location>
</feature>
<dbReference type="GO" id="GO:0008270">
    <property type="term" value="F:zinc ion binding"/>
    <property type="evidence" value="ECO:0007669"/>
    <property type="project" value="InterPro"/>
</dbReference>
<dbReference type="SUPFAM" id="SSF57701">
    <property type="entry name" value="Zn2/Cys6 DNA-binding domain"/>
    <property type="match status" value="1"/>
</dbReference>
<dbReference type="Pfam" id="PF04082">
    <property type="entry name" value="Fungal_trans"/>
    <property type="match status" value="1"/>
</dbReference>
<dbReference type="InterPro" id="IPR036864">
    <property type="entry name" value="Zn2-C6_fun-type_DNA-bd_sf"/>
</dbReference>
<evidence type="ECO:0000256" key="5">
    <source>
        <dbReference type="ARBA" id="ARBA00023125"/>
    </source>
</evidence>
<dbReference type="OrthoDB" id="4161332at2759"/>
<dbReference type="SMART" id="SM00066">
    <property type="entry name" value="GAL4"/>
    <property type="match status" value="1"/>
</dbReference>
<evidence type="ECO:0000256" key="3">
    <source>
        <dbReference type="ARBA" id="ARBA00022833"/>
    </source>
</evidence>
<organism evidence="10 11">
    <name type="scientific">Cercospora zeae-maydis SCOH1-5</name>
    <dbReference type="NCBI Taxonomy" id="717836"/>
    <lineage>
        <taxon>Eukaryota</taxon>
        <taxon>Fungi</taxon>
        <taxon>Dikarya</taxon>
        <taxon>Ascomycota</taxon>
        <taxon>Pezizomycotina</taxon>
        <taxon>Dothideomycetes</taxon>
        <taxon>Dothideomycetidae</taxon>
        <taxon>Mycosphaerellales</taxon>
        <taxon>Mycosphaerellaceae</taxon>
        <taxon>Cercospora</taxon>
    </lineage>
</organism>